<accession>A0A132P3A9</accession>
<feature type="transmembrane region" description="Helical" evidence="1">
    <location>
        <begin position="221"/>
        <end position="241"/>
    </location>
</feature>
<feature type="transmembrane region" description="Helical" evidence="1">
    <location>
        <begin position="271"/>
        <end position="293"/>
    </location>
</feature>
<feature type="transmembrane region" description="Helical" evidence="1">
    <location>
        <begin position="491"/>
        <end position="511"/>
    </location>
</feature>
<reference evidence="4 5" key="1">
    <citation type="submission" date="2016-01" db="EMBL/GenBank/DDBJ databases">
        <title>Molecular Mechanisms for transfer of large genomic segments between Enterococcus faecium strains.</title>
        <authorList>
            <person name="Garcia-Solache M.A."/>
            <person name="Lebreton F."/>
            <person name="Mclaughlin R.E."/>
            <person name="Whiteaker J.D."/>
            <person name="Gilmore M.S."/>
            <person name="Rice L.B."/>
        </authorList>
    </citation>
    <scope>NUCLEOTIDE SEQUENCE [LARGE SCALE GENOMIC DNA]</scope>
    <source>
        <strain evidence="4 5">D344RRF x C68</strain>
    </source>
</reference>
<dbReference type="GeneID" id="66453800"/>
<feature type="transmembrane region" description="Helical" evidence="1">
    <location>
        <begin position="173"/>
        <end position="192"/>
    </location>
</feature>
<evidence type="ECO:0000313" key="4">
    <source>
        <dbReference type="EMBL" id="KWX16810.1"/>
    </source>
</evidence>
<feature type="transmembrane region" description="Helical" evidence="1">
    <location>
        <begin position="198"/>
        <end position="214"/>
    </location>
</feature>
<dbReference type="AlphaFoldDB" id="A0A132P3A9"/>
<dbReference type="InterPro" id="IPR056074">
    <property type="entry name" value="DUF7657"/>
</dbReference>
<feature type="transmembrane region" description="Helical" evidence="1">
    <location>
        <begin position="438"/>
        <end position="456"/>
    </location>
</feature>
<dbReference type="STRING" id="1352.AL014_03665"/>
<feature type="transmembrane region" description="Helical" evidence="1">
    <location>
        <begin position="468"/>
        <end position="486"/>
    </location>
</feature>
<proteinExistence type="predicted"/>
<feature type="domain" description="DUF7654" evidence="2">
    <location>
        <begin position="517"/>
        <end position="658"/>
    </location>
</feature>
<feature type="transmembrane region" description="Helical" evidence="1">
    <location>
        <begin position="347"/>
        <end position="365"/>
    </location>
</feature>
<feature type="transmembrane region" description="Helical" evidence="1">
    <location>
        <begin position="247"/>
        <end position="264"/>
    </location>
</feature>
<dbReference type="PATRIC" id="fig|1352.1358.peg.2262"/>
<organism evidence="4 5">
    <name type="scientific">Enterococcus faecium</name>
    <name type="common">Streptococcus faecium</name>
    <dbReference type="NCBI Taxonomy" id="1352"/>
    <lineage>
        <taxon>Bacteria</taxon>
        <taxon>Bacillati</taxon>
        <taxon>Bacillota</taxon>
        <taxon>Bacilli</taxon>
        <taxon>Lactobacillales</taxon>
        <taxon>Enterococcaceae</taxon>
        <taxon>Enterococcus</taxon>
    </lineage>
</organism>
<protein>
    <recommendedName>
        <fullName evidence="6">YkoY family integral membrane protein</fullName>
    </recommendedName>
</protein>
<evidence type="ECO:0008006" key="6">
    <source>
        <dbReference type="Google" id="ProtNLM"/>
    </source>
</evidence>
<dbReference type="Proteomes" id="UP000070452">
    <property type="component" value="Unassembled WGS sequence"/>
</dbReference>
<keyword evidence="1" id="KW-1133">Transmembrane helix</keyword>
<dbReference type="Pfam" id="PF24677">
    <property type="entry name" value="DUF7657"/>
    <property type="match status" value="1"/>
</dbReference>
<name>A0A132P3A9_ENTFC</name>
<feature type="transmembrane region" description="Helical" evidence="1">
    <location>
        <begin position="31"/>
        <end position="48"/>
    </location>
</feature>
<dbReference type="EMBL" id="LRHK01000005">
    <property type="protein sequence ID" value="KWX16810.1"/>
    <property type="molecule type" value="Genomic_DNA"/>
</dbReference>
<evidence type="ECO:0000259" key="2">
    <source>
        <dbReference type="Pfam" id="PF24672"/>
    </source>
</evidence>
<evidence type="ECO:0000259" key="3">
    <source>
        <dbReference type="Pfam" id="PF24677"/>
    </source>
</evidence>
<sequence length="677" mass="78531">MEKQTRSARRKEKPKANQADSNLVLDLFLKLRYLIGVLVIVVIVTFNLNGSSLGVWDKYVSQRDDGKKTDVIFGQNREVRSDEWLVQTPFYLSQAEEDFSLVNEDYSLNGQNMIIAYNSPVKDITVIGKPFNWGFFFLGRDRGLSFYWAMKLVVMVLLGFEVLMILTKRKKALSLIGAFALTFSPAVQWWFMQHVGDLIFFTLGLMIAFYHYFYNHDKKWLRTLMMLLVVIFGIGFILVIYPAHQVMLAYLLIFYFVGLLIYYSKKVSWDLLDVVLIGGAVLFIGGVMVHFWLTSKDALLASLNTLYPGKRVSTGGKWTIGEFFSFLTNWKIPFEDINYSNNSEVALFYHFFPTVFLASPFVLFGKKDSEQKLLGRILMIFCLFSIFWITVGLPKWLAEITLLSYVPPLRAILTFSFAACLLSIWFIAYIWREDVIPIWYKFILLAVNAWSYFYAITHSKMDNYFSDFETIAVAVLGTVILAFALFGWRRLFYLAFVALVIVSGFFVNPVVEGTGAIFEKTLAKEIQKIDQQDPGKVWLSEDELYNFTPTLGVKSFNTVRFYPDIAAWKKIDPKEEYEKYYNRYAHTRAFIAKEDTKFILDRPDMFSVTLNFEDAEKLGIDYVISKRPLTDYNQLYEAQFTQLYGPDKDGYMIFKVEYPDYPDVPQTQTQENQLVVQ</sequence>
<feature type="transmembrane region" description="Helical" evidence="1">
    <location>
        <begin position="409"/>
        <end position="431"/>
    </location>
</feature>
<dbReference type="RefSeq" id="WP_002296543.1">
    <property type="nucleotide sequence ID" value="NZ_AP022341.1"/>
</dbReference>
<keyword evidence="1" id="KW-0472">Membrane</keyword>
<feature type="transmembrane region" description="Helical" evidence="1">
    <location>
        <begin position="146"/>
        <end position="166"/>
    </location>
</feature>
<keyword evidence="1" id="KW-0812">Transmembrane</keyword>
<comment type="caution">
    <text evidence="4">The sequence shown here is derived from an EMBL/GenBank/DDBJ whole genome shotgun (WGS) entry which is preliminary data.</text>
</comment>
<evidence type="ECO:0000313" key="5">
    <source>
        <dbReference type="Proteomes" id="UP000070452"/>
    </source>
</evidence>
<dbReference type="InterPro" id="IPR056071">
    <property type="entry name" value="DUF7654"/>
</dbReference>
<feature type="transmembrane region" description="Helical" evidence="1">
    <location>
        <begin position="377"/>
        <end position="397"/>
    </location>
</feature>
<feature type="domain" description="DUF7657" evidence="3">
    <location>
        <begin position="30"/>
        <end position="429"/>
    </location>
</feature>
<evidence type="ECO:0000256" key="1">
    <source>
        <dbReference type="SAM" id="Phobius"/>
    </source>
</evidence>
<dbReference type="Pfam" id="PF24672">
    <property type="entry name" value="DUF7654"/>
    <property type="match status" value="1"/>
</dbReference>
<gene>
    <name evidence="4" type="ORF">AWT83_15055</name>
</gene>